<dbReference type="GO" id="GO:0009423">
    <property type="term" value="P:chorismate biosynthetic process"/>
    <property type="evidence" value="ECO:0007669"/>
    <property type="project" value="UniProtKB-UniPathway"/>
</dbReference>
<feature type="binding site" evidence="3">
    <location>
        <begin position="277"/>
        <end position="278"/>
    </location>
    <ligand>
        <name>phosphoenolpyruvate</name>
        <dbReference type="ChEBI" id="CHEBI:58702"/>
    </ligand>
</feature>
<proteinExistence type="inferred from homology"/>
<keyword evidence="3" id="KW-0464">Manganese</keyword>
<evidence type="ECO:0000313" key="6">
    <source>
        <dbReference type="Proteomes" id="UP000277671"/>
    </source>
</evidence>
<comment type="cofactor">
    <cofactor evidence="3">
        <name>Mn(2+)</name>
        <dbReference type="ChEBI" id="CHEBI:29035"/>
    </cofactor>
    <cofactor evidence="3">
        <name>Co(2+)</name>
        <dbReference type="ChEBI" id="CHEBI:48828"/>
    </cofactor>
    <cofactor evidence="3">
        <name>Cd(2+)</name>
        <dbReference type="ChEBI" id="CHEBI:48775"/>
    </cofactor>
    <text evidence="3">Binds 1 divalent cation per subunit. The enzyme is active with manganese, cobalt or cadmium ions.</text>
</comment>
<evidence type="ECO:0000256" key="3">
    <source>
        <dbReference type="PIRSR" id="PIRSR602480-1"/>
    </source>
</evidence>
<evidence type="ECO:0000313" key="5">
    <source>
        <dbReference type="EMBL" id="RKR91928.1"/>
    </source>
</evidence>
<feature type="binding site" evidence="3">
    <location>
        <position position="363"/>
    </location>
    <ligand>
        <name>Mn(2+)</name>
        <dbReference type="ChEBI" id="CHEBI:29035"/>
    </ligand>
</feature>
<feature type="binding site" evidence="3">
    <location>
        <position position="331"/>
    </location>
    <ligand>
        <name>phosphoenolpyruvate</name>
        <dbReference type="ChEBI" id="CHEBI:58702"/>
    </ligand>
</feature>
<dbReference type="Proteomes" id="UP000277671">
    <property type="component" value="Unassembled WGS sequence"/>
</dbReference>
<dbReference type="OrthoDB" id="4286926at2"/>
<organism evidence="5 6">
    <name type="scientific">Micromonospora pisi</name>
    <dbReference type="NCBI Taxonomy" id="589240"/>
    <lineage>
        <taxon>Bacteria</taxon>
        <taxon>Bacillati</taxon>
        <taxon>Actinomycetota</taxon>
        <taxon>Actinomycetes</taxon>
        <taxon>Micromonosporales</taxon>
        <taxon>Micromonosporaceae</taxon>
        <taxon>Micromonospora</taxon>
    </lineage>
</organism>
<dbReference type="AlphaFoldDB" id="A0A495JTQ5"/>
<dbReference type="Pfam" id="PF01474">
    <property type="entry name" value="DAHP_synth_2"/>
    <property type="match status" value="2"/>
</dbReference>
<keyword evidence="3" id="KW-0104">Cadmium</keyword>
<comment type="pathway">
    <text evidence="4">Metabolic intermediate biosynthesis; chorismate biosynthesis; chorismate from D-erythrose 4-phosphate and phosphoenolpyruvate: step 1/7.</text>
</comment>
<reference evidence="5 6" key="1">
    <citation type="submission" date="2018-10" db="EMBL/GenBank/DDBJ databases">
        <title>Sequencing the genomes of 1000 actinobacteria strains.</title>
        <authorList>
            <person name="Klenk H.-P."/>
        </authorList>
    </citation>
    <scope>NUCLEOTIDE SEQUENCE [LARGE SCALE GENOMIC DNA]</scope>
    <source>
        <strain evidence="5 6">DSM 45175</strain>
    </source>
</reference>
<feature type="binding site" evidence="3">
    <location>
        <position position="405"/>
    </location>
    <ligand>
        <name>Mn(2+)</name>
        <dbReference type="ChEBI" id="CHEBI:29035"/>
    </ligand>
</feature>
<evidence type="ECO:0000256" key="1">
    <source>
        <dbReference type="ARBA" id="ARBA00008911"/>
    </source>
</evidence>
<evidence type="ECO:0000256" key="4">
    <source>
        <dbReference type="RuleBase" id="RU363071"/>
    </source>
</evidence>
<dbReference type="GO" id="GO:0009073">
    <property type="term" value="P:aromatic amino acid family biosynthetic process"/>
    <property type="evidence" value="ECO:0007669"/>
    <property type="project" value="UniProtKB-KW"/>
</dbReference>
<keyword evidence="4" id="KW-0028">Amino-acid biosynthesis</keyword>
<sequence length="468" mass="50868">MLSDFTVNKPSDRSTRLTVPDVVECHSLPVDSRVDLVDALARPAAQQPTWGNQERAREICSALRDAPPIVTVAEVERLRRRLTAVARGRAFLLQGGDCAETFADSTEDHVRGNLRALSRMAATIAAAGGPPVVRLGRMAGQYAKPRSSETDPSGLPAYRGDMINSLVPTREAREHEPFGMIRAYLNAAAAMEYVREEVAVEPMPTYPPLRYDGAGPAASSGGLHDRHADDADLNMPEICVSHEALVLDYESAMLRLAGAGRHAKLYDLSAHFLWVGERTRQPMGAHLAFAELIANPIGLKIGPGVTPAAAAEYVERLDPSGTPGRLTLISRMGHARIRDVLPPVVERVAATGHEIVWQCDPMHGNTETSSNGYKTRYFEHIVDEVEGFFEVHRALGTYPGGLHVEITGEDVTECLGGSQNVVEADLPRRYRTACDPRLNYRQAQELASVVAGLLARETVYLADLSSGV</sequence>
<keyword evidence="4" id="KW-0057">Aromatic amino acid biosynthesis</keyword>
<keyword evidence="3" id="KW-0170">Cobalt</keyword>
<gene>
    <name evidence="5" type="ORF">BDK92_6359</name>
</gene>
<dbReference type="RefSeq" id="WP_121160016.1">
    <property type="nucleotide sequence ID" value="NZ_RBKT01000001.1"/>
</dbReference>
<dbReference type="Gene3D" id="3.20.20.70">
    <property type="entry name" value="Aldolase class I"/>
    <property type="match status" value="1"/>
</dbReference>
<feature type="binding site" evidence="3">
    <location>
        <position position="435"/>
    </location>
    <ligand>
        <name>Mn(2+)</name>
        <dbReference type="ChEBI" id="CHEBI:29035"/>
    </ligand>
</feature>
<dbReference type="EMBL" id="RBKT01000001">
    <property type="protein sequence ID" value="RKR91928.1"/>
    <property type="molecule type" value="Genomic_DNA"/>
</dbReference>
<feature type="binding site" evidence="3">
    <location>
        <position position="300"/>
    </location>
    <ligand>
        <name>phosphoenolpyruvate</name>
        <dbReference type="ChEBI" id="CHEBI:58702"/>
    </ligand>
</feature>
<dbReference type="PANTHER" id="PTHR21337:SF0">
    <property type="entry name" value="PHOSPHO-2-DEHYDRO-3-DEOXYHEPTONATE ALDOLASE"/>
    <property type="match status" value="1"/>
</dbReference>
<accession>A0A495JTQ5</accession>
<dbReference type="GO" id="GO:0003849">
    <property type="term" value="F:3-deoxy-7-phosphoheptulonate synthase activity"/>
    <property type="evidence" value="ECO:0007669"/>
    <property type="project" value="UniProtKB-EC"/>
</dbReference>
<keyword evidence="2 4" id="KW-0808">Transferase</keyword>
<dbReference type="PANTHER" id="PTHR21337">
    <property type="entry name" value="PHOSPHO-2-DEHYDRO-3-DEOXYHEPTONATE ALDOLASE 1, 2"/>
    <property type="match status" value="1"/>
</dbReference>
<name>A0A495JTQ5_9ACTN</name>
<dbReference type="GO" id="GO:0008652">
    <property type="term" value="P:amino acid biosynthetic process"/>
    <property type="evidence" value="ECO:0007669"/>
    <property type="project" value="UniProtKB-KW"/>
</dbReference>
<comment type="similarity">
    <text evidence="1 4">Belongs to the class-II DAHP synthase family.</text>
</comment>
<comment type="caution">
    <text evidence="5">The sequence shown here is derived from an EMBL/GenBank/DDBJ whole genome shotgun (WGS) entry which is preliminary data.</text>
</comment>
<keyword evidence="6" id="KW-1185">Reference proteome</keyword>
<protein>
    <recommendedName>
        <fullName evidence="4">Phospho-2-dehydro-3-deoxyheptonate aldolase</fullName>
        <ecNumber evidence="4">2.5.1.54</ecNumber>
    </recommendedName>
</protein>
<dbReference type="InterPro" id="IPR013785">
    <property type="entry name" value="Aldolase_TIM"/>
</dbReference>
<feature type="binding site" evidence="3">
    <location>
        <position position="137"/>
    </location>
    <ligand>
        <name>phosphoenolpyruvate</name>
        <dbReference type="ChEBI" id="CHEBI:58702"/>
    </ligand>
</feature>
<dbReference type="EC" id="2.5.1.54" evidence="4"/>
<comment type="catalytic activity">
    <reaction evidence="4">
        <text>D-erythrose 4-phosphate + phosphoenolpyruvate + H2O = 7-phospho-2-dehydro-3-deoxy-D-arabino-heptonate + phosphate</text>
        <dbReference type="Rhea" id="RHEA:14717"/>
        <dbReference type="ChEBI" id="CHEBI:15377"/>
        <dbReference type="ChEBI" id="CHEBI:16897"/>
        <dbReference type="ChEBI" id="CHEBI:43474"/>
        <dbReference type="ChEBI" id="CHEBI:58394"/>
        <dbReference type="ChEBI" id="CHEBI:58702"/>
        <dbReference type="EC" id="2.5.1.54"/>
    </reaction>
</comment>
<dbReference type="InterPro" id="IPR002480">
    <property type="entry name" value="DAHP_synth_2"/>
</dbReference>
<evidence type="ECO:0000256" key="2">
    <source>
        <dbReference type="ARBA" id="ARBA00022679"/>
    </source>
</evidence>
<dbReference type="SUPFAM" id="SSF51569">
    <property type="entry name" value="Aldolase"/>
    <property type="match status" value="1"/>
</dbReference>
<feature type="binding site" evidence="3">
    <location>
        <position position="98"/>
    </location>
    <ligand>
        <name>Mn(2+)</name>
        <dbReference type="ChEBI" id="CHEBI:29035"/>
    </ligand>
</feature>
<dbReference type="UniPathway" id="UPA00053">
    <property type="reaction ID" value="UER00084"/>
</dbReference>